<reference evidence="2 3" key="1">
    <citation type="journal article" date="2016" name="Mol. Biol. Evol.">
        <title>Comparative Genomics of Early-Diverging Mushroom-Forming Fungi Provides Insights into the Origins of Lignocellulose Decay Capabilities.</title>
        <authorList>
            <person name="Nagy L.G."/>
            <person name="Riley R."/>
            <person name="Tritt A."/>
            <person name="Adam C."/>
            <person name="Daum C."/>
            <person name="Floudas D."/>
            <person name="Sun H."/>
            <person name="Yadav J.S."/>
            <person name="Pangilinan J."/>
            <person name="Larsson K.H."/>
            <person name="Matsuura K."/>
            <person name="Barry K."/>
            <person name="Labutti K."/>
            <person name="Kuo R."/>
            <person name="Ohm R.A."/>
            <person name="Bhattacharya S.S."/>
            <person name="Shirouzu T."/>
            <person name="Yoshinaga Y."/>
            <person name="Martin F.M."/>
            <person name="Grigoriev I.V."/>
            <person name="Hibbett D.S."/>
        </authorList>
    </citation>
    <scope>NUCLEOTIDE SEQUENCE [LARGE SCALE GENOMIC DNA]</scope>
    <source>
        <strain evidence="2 3">CBS 109695</strain>
    </source>
</reference>
<protein>
    <submittedName>
        <fullName evidence="2">FMN-linked oxidoreductase</fullName>
    </submittedName>
</protein>
<sequence>MSIQPSDIGLPLKALREEITLGALTLKNRVIMASLTRSRSDQVDVANDLNAEYYRQRAGAGLILSEGTLVSPQGTEWPHAPGIYSKEHADGWRKVTDAVHGAGGLIYAQLWHVGRVAHPDMPLQKKAGLVSAPSPVSARGGKGKFRVVEGAPGYVAPVREHPDPSLLVQEFKRGAEFAKEAGFDGVELHGAGGYLHHQFADKSSNTRTDKWGGSVENRARIFVETLKAITEVWDPSRVGIKLNPVGGYNDVGMNEEDTKDTFSYIIDHCVKLGLAYVQFIRYLPSFDPFDPVYDQPGINQGKRRVQTQLDVVETFGPIIYASGSKTKLLLNGNLSAAEAEKLIAEKKIDAAVIGRSFLNNPDLVSRLFNAQPLNETLGFPLNPFGFYNFVDSPSEGYTDYPDLATAQAKA</sequence>
<dbReference type="STRING" id="436010.A0A166X211"/>
<dbReference type="GO" id="GO:0016491">
    <property type="term" value="F:oxidoreductase activity"/>
    <property type="evidence" value="ECO:0007669"/>
    <property type="project" value="InterPro"/>
</dbReference>
<name>A0A166X211_9AGAM</name>
<dbReference type="PANTHER" id="PTHR22893:SF91">
    <property type="entry name" value="NADPH DEHYDROGENASE 2-RELATED"/>
    <property type="match status" value="1"/>
</dbReference>
<keyword evidence="3" id="KW-1185">Reference proteome</keyword>
<evidence type="ECO:0000313" key="2">
    <source>
        <dbReference type="EMBL" id="KZP34345.1"/>
    </source>
</evidence>
<gene>
    <name evidence="2" type="ORF">FIBSPDRAFT_915644</name>
</gene>
<dbReference type="GO" id="GO:0010181">
    <property type="term" value="F:FMN binding"/>
    <property type="evidence" value="ECO:0007669"/>
    <property type="project" value="InterPro"/>
</dbReference>
<dbReference type="OrthoDB" id="276546at2759"/>
<dbReference type="InterPro" id="IPR001155">
    <property type="entry name" value="OxRdtase_FMN_N"/>
</dbReference>
<dbReference type="InterPro" id="IPR013785">
    <property type="entry name" value="Aldolase_TIM"/>
</dbReference>
<dbReference type="Proteomes" id="UP000076532">
    <property type="component" value="Unassembled WGS sequence"/>
</dbReference>
<dbReference type="Pfam" id="PF00724">
    <property type="entry name" value="Oxidored_FMN"/>
    <property type="match status" value="1"/>
</dbReference>
<proteinExistence type="predicted"/>
<dbReference type="Gene3D" id="3.20.20.70">
    <property type="entry name" value="Aldolase class I"/>
    <property type="match status" value="1"/>
</dbReference>
<dbReference type="SUPFAM" id="SSF51395">
    <property type="entry name" value="FMN-linked oxidoreductases"/>
    <property type="match status" value="1"/>
</dbReference>
<organism evidence="2 3">
    <name type="scientific">Athelia psychrophila</name>
    <dbReference type="NCBI Taxonomy" id="1759441"/>
    <lineage>
        <taxon>Eukaryota</taxon>
        <taxon>Fungi</taxon>
        <taxon>Dikarya</taxon>
        <taxon>Basidiomycota</taxon>
        <taxon>Agaricomycotina</taxon>
        <taxon>Agaricomycetes</taxon>
        <taxon>Agaricomycetidae</taxon>
        <taxon>Atheliales</taxon>
        <taxon>Atheliaceae</taxon>
        <taxon>Athelia</taxon>
    </lineage>
</organism>
<dbReference type="InterPro" id="IPR045247">
    <property type="entry name" value="Oye-like"/>
</dbReference>
<accession>A0A166X211</accession>
<dbReference type="CDD" id="cd02933">
    <property type="entry name" value="OYE_like_FMN"/>
    <property type="match status" value="1"/>
</dbReference>
<feature type="domain" description="NADH:flavin oxidoreductase/NADH oxidase N-terminal" evidence="1">
    <location>
        <begin position="19"/>
        <end position="371"/>
    </location>
</feature>
<evidence type="ECO:0000259" key="1">
    <source>
        <dbReference type="Pfam" id="PF00724"/>
    </source>
</evidence>
<evidence type="ECO:0000313" key="3">
    <source>
        <dbReference type="Proteomes" id="UP000076532"/>
    </source>
</evidence>
<dbReference type="PANTHER" id="PTHR22893">
    <property type="entry name" value="NADH OXIDOREDUCTASE-RELATED"/>
    <property type="match status" value="1"/>
</dbReference>
<dbReference type="EMBL" id="KV417480">
    <property type="protein sequence ID" value="KZP34345.1"/>
    <property type="molecule type" value="Genomic_DNA"/>
</dbReference>
<dbReference type="AlphaFoldDB" id="A0A166X211"/>